<gene>
    <name evidence="1" type="ORF">OMO_01320</name>
</gene>
<sequence>MNDMLMEIYNKLATSTIIDNKRIKFYETPENMNLNSAPFIVISPLAPPEPSYYGSDDELAMEMTYQVNVEATKRMKAKEVQLEVKKLLKQLGFSQLTGGLDAYFKETKRYVDARRYIYVSDIYKTDY</sequence>
<dbReference type="AlphaFoldDB" id="S1RM37"/>
<dbReference type="Proteomes" id="UP000017415">
    <property type="component" value="Unassembled WGS sequence"/>
</dbReference>
<dbReference type="GeneID" id="60872461"/>
<dbReference type="OrthoDB" id="2168818at2"/>
<evidence type="ECO:0008006" key="3">
    <source>
        <dbReference type="Google" id="ProtNLM"/>
    </source>
</evidence>
<proteinExistence type="predicted"/>
<name>S1RM37_9ENTE</name>
<evidence type="ECO:0000313" key="2">
    <source>
        <dbReference type="Proteomes" id="UP000017415"/>
    </source>
</evidence>
<reference evidence="1 2" key="1">
    <citation type="submission" date="2013-10" db="EMBL/GenBank/DDBJ databases">
        <title>The Genome Sequence of Enterococcus cecorum DSM 20682 (= ATCC 43198) (Illumina assembly).</title>
        <authorList>
            <consortium name="The Broad Institute Genomics Platform"/>
            <consortium name="The Broad Institute Genome Sequencing Center for Infectious Disease"/>
            <person name="Earl A."/>
            <person name="Russ C."/>
            <person name="Gilmore M."/>
            <person name="Surin D."/>
            <person name="Walker B."/>
            <person name="Young S."/>
            <person name="Zeng Q."/>
            <person name="Gargeya S."/>
            <person name="Fitzgerald M."/>
            <person name="Haas B."/>
            <person name="Abouelleil A."/>
            <person name="Allen A.W."/>
            <person name="Alvarado L."/>
            <person name="Arachchi H.M."/>
            <person name="Berlin A.M."/>
            <person name="Chapman S.B."/>
            <person name="Gainer-Dewar J."/>
            <person name="Goldberg J."/>
            <person name="Griggs A."/>
            <person name="Gujja S."/>
            <person name="Hansen M."/>
            <person name="Howarth C."/>
            <person name="Imamovic A."/>
            <person name="Ireland A."/>
            <person name="Larimer J."/>
            <person name="McCowan C."/>
            <person name="Murphy C."/>
            <person name="Pearson M."/>
            <person name="Poon T.W."/>
            <person name="Priest M."/>
            <person name="Roberts A."/>
            <person name="Saif S."/>
            <person name="Shea T."/>
            <person name="Sisk P."/>
            <person name="Sykes S."/>
            <person name="Wortman J."/>
            <person name="Nusbaum C."/>
            <person name="Birren B."/>
        </authorList>
    </citation>
    <scope>NUCLEOTIDE SEQUENCE [LARGE SCALE GENOMIC DNA]</scope>
    <source>
        <strain evidence="1 2">ATCC 43198</strain>
    </source>
</reference>
<dbReference type="PATRIC" id="fig|1121864.4.peg.730"/>
<dbReference type="eggNOG" id="ENOG50339BA">
    <property type="taxonomic scope" value="Bacteria"/>
</dbReference>
<protein>
    <recommendedName>
        <fullName evidence="3">Phage protein</fullName>
    </recommendedName>
</protein>
<dbReference type="HOGENOM" id="CLU_155121_0_0_9"/>
<organism evidence="1 2">
    <name type="scientific">Enterococcus cecorum DSM 20682 = ATCC 43198</name>
    <dbReference type="NCBI Taxonomy" id="1121864"/>
    <lineage>
        <taxon>Bacteria</taxon>
        <taxon>Bacillati</taxon>
        <taxon>Bacillota</taxon>
        <taxon>Bacilli</taxon>
        <taxon>Lactobacillales</taxon>
        <taxon>Enterococcaceae</taxon>
        <taxon>Enterococcus</taxon>
    </lineage>
</organism>
<evidence type="ECO:0000313" key="1">
    <source>
        <dbReference type="EMBL" id="ESK61260.1"/>
    </source>
</evidence>
<dbReference type="RefSeq" id="WP_016250921.1">
    <property type="nucleotide sequence ID" value="NZ_ASWI01000003.1"/>
</dbReference>
<dbReference type="STRING" id="44008.GCA_001318175_01821"/>
<accession>S1RM37</accession>
<keyword evidence="2" id="KW-1185">Reference proteome</keyword>
<dbReference type="EMBL" id="AHYS01000006">
    <property type="protein sequence ID" value="ESK61260.1"/>
    <property type="molecule type" value="Genomic_DNA"/>
</dbReference>
<comment type="caution">
    <text evidence="1">The sequence shown here is derived from an EMBL/GenBank/DDBJ whole genome shotgun (WGS) entry which is preliminary data.</text>
</comment>